<evidence type="ECO:0000313" key="2">
    <source>
        <dbReference type="Proteomes" id="UP000828941"/>
    </source>
</evidence>
<comment type="caution">
    <text evidence="1">The sequence shown here is derived from an EMBL/GenBank/DDBJ whole genome shotgun (WGS) entry which is preliminary data.</text>
</comment>
<protein>
    <submittedName>
        <fullName evidence="1">Uncharacterized protein</fullName>
    </submittedName>
</protein>
<name>A0ACB9PKY9_BAUVA</name>
<accession>A0ACB9PKY9</accession>
<gene>
    <name evidence="1" type="ORF">L6164_009833</name>
</gene>
<sequence>MIQAYFIEHKAMPRTNENVHSPTTKVVKPPPKRGQIKVRIMTQFFKIVEDAGRALCSNEKVTGEETQPSQLNDSGH</sequence>
<reference evidence="1 2" key="1">
    <citation type="journal article" date="2022" name="DNA Res.">
        <title>Chromosomal-level genome assembly of the orchid tree Bauhinia variegata (Leguminosae; Cercidoideae) supports the allotetraploid origin hypothesis of Bauhinia.</title>
        <authorList>
            <person name="Zhong Y."/>
            <person name="Chen Y."/>
            <person name="Zheng D."/>
            <person name="Pang J."/>
            <person name="Liu Y."/>
            <person name="Luo S."/>
            <person name="Meng S."/>
            <person name="Qian L."/>
            <person name="Wei D."/>
            <person name="Dai S."/>
            <person name="Zhou R."/>
        </authorList>
    </citation>
    <scope>NUCLEOTIDE SEQUENCE [LARGE SCALE GENOMIC DNA]</scope>
    <source>
        <strain evidence="1">BV-YZ2020</strain>
    </source>
</reference>
<dbReference type="Proteomes" id="UP000828941">
    <property type="component" value="Chromosome 4"/>
</dbReference>
<proteinExistence type="predicted"/>
<evidence type="ECO:0000313" key="1">
    <source>
        <dbReference type="EMBL" id="KAI4349213.1"/>
    </source>
</evidence>
<keyword evidence="2" id="KW-1185">Reference proteome</keyword>
<dbReference type="EMBL" id="CM039429">
    <property type="protein sequence ID" value="KAI4349213.1"/>
    <property type="molecule type" value="Genomic_DNA"/>
</dbReference>
<organism evidence="1 2">
    <name type="scientific">Bauhinia variegata</name>
    <name type="common">Purple orchid tree</name>
    <name type="synonym">Phanera variegata</name>
    <dbReference type="NCBI Taxonomy" id="167791"/>
    <lineage>
        <taxon>Eukaryota</taxon>
        <taxon>Viridiplantae</taxon>
        <taxon>Streptophyta</taxon>
        <taxon>Embryophyta</taxon>
        <taxon>Tracheophyta</taxon>
        <taxon>Spermatophyta</taxon>
        <taxon>Magnoliopsida</taxon>
        <taxon>eudicotyledons</taxon>
        <taxon>Gunneridae</taxon>
        <taxon>Pentapetalae</taxon>
        <taxon>rosids</taxon>
        <taxon>fabids</taxon>
        <taxon>Fabales</taxon>
        <taxon>Fabaceae</taxon>
        <taxon>Cercidoideae</taxon>
        <taxon>Cercideae</taxon>
        <taxon>Bauhiniinae</taxon>
        <taxon>Bauhinia</taxon>
    </lineage>
</organism>